<accession>A0A1I1IEF2</accession>
<reference evidence="3 4" key="1">
    <citation type="submission" date="2016-10" db="EMBL/GenBank/DDBJ databases">
        <authorList>
            <person name="de Groot N.N."/>
        </authorList>
    </citation>
    <scope>NUCLEOTIDE SEQUENCE [LARGE SCALE GENOMIC DNA]</scope>
    <source>
        <strain evidence="3 4">CGMCC 1.10210</strain>
    </source>
</reference>
<protein>
    <submittedName>
        <fullName evidence="3">Nucleoside-diphosphate-sugar epimerase</fullName>
    </submittedName>
</protein>
<evidence type="ECO:0000313" key="3">
    <source>
        <dbReference type="EMBL" id="SFC34707.1"/>
    </source>
</evidence>
<dbReference type="GO" id="GO:0004029">
    <property type="term" value="F:aldehyde dehydrogenase (NAD+) activity"/>
    <property type="evidence" value="ECO:0007669"/>
    <property type="project" value="TreeGrafter"/>
</dbReference>
<dbReference type="Proteomes" id="UP000182258">
    <property type="component" value="Unassembled WGS sequence"/>
</dbReference>
<dbReference type="GO" id="GO:0005737">
    <property type="term" value="C:cytoplasm"/>
    <property type="evidence" value="ECO:0007669"/>
    <property type="project" value="TreeGrafter"/>
</dbReference>
<dbReference type="EMBL" id="FOMB01000004">
    <property type="protein sequence ID" value="SFC34707.1"/>
    <property type="molecule type" value="Genomic_DNA"/>
</dbReference>
<dbReference type="InterPro" id="IPR001509">
    <property type="entry name" value="Epimerase_deHydtase"/>
</dbReference>
<feature type="domain" description="NAD-dependent epimerase/dehydratase" evidence="2">
    <location>
        <begin position="4"/>
        <end position="218"/>
    </location>
</feature>
<feature type="region of interest" description="Disordered" evidence="1">
    <location>
        <begin position="116"/>
        <end position="136"/>
    </location>
</feature>
<name>A0A1I1IEF2_9HYPH</name>
<dbReference type="Gene3D" id="3.40.50.720">
    <property type="entry name" value="NAD(P)-binding Rossmann-like Domain"/>
    <property type="match status" value="1"/>
</dbReference>
<gene>
    <name evidence="3" type="ORF">SAMN04488059_10466</name>
</gene>
<dbReference type="PANTHER" id="PTHR48079">
    <property type="entry name" value="PROTEIN YEEZ"/>
    <property type="match status" value="1"/>
</dbReference>
<dbReference type="STRING" id="728005.SAMN04488059_10466"/>
<evidence type="ECO:0000259" key="2">
    <source>
        <dbReference type="Pfam" id="PF01370"/>
    </source>
</evidence>
<dbReference type="CDD" id="cd05262">
    <property type="entry name" value="SDR_a7"/>
    <property type="match status" value="1"/>
</dbReference>
<proteinExistence type="predicted"/>
<dbReference type="PANTHER" id="PTHR48079:SF9">
    <property type="entry name" value="PUTATIVE-RELATED"/>
    <property type="match status" value="1"/>
</dbReference>
<dbReference type="InterPro" id="IPR036291">
    <property type="entry name" value="NAD(P)-bd_dom_sf"/>
</dbReference>
<evidence type="ECO:0000313" key="4">
    <source>
        <dbReference type="Proteomes" id="UP000182258"/>
    </source>
</evidence>
<dbReference type="AlphaFoldDB" id="A0A1I1IEF2"/>
<dbReference type="SUPFAM" id="SSF51735">
    <property type="entry name" value="NAD(P)-binding Rossmann-fold domains"/>
    <property type="match status" value="1"/>
</dbReference>
<evidence type="ECO:0000256" key="1">
    <source>
        <dbReference type="SAM" id="MobiDB-lite"/>
    </source>
</evidence>
<dbReference type="InterPro" id="IPR051783">
    <property type="entry name" value="NAD(P)-dependent_oxidoreduct"/>
</dbReference>
<organism evidence="3 4">
    <name type="scientific">Devosia psychrophila</name>
    <dbReference type="NCBI Taxonomy" id="728005"/>
    <lineage>
        <taxon>Bacteria</taxon>
        <taxon>Pseudomonadati</taxon>
        <taxon>Pseudomonadota</taxon>
        <taxon>Alphaproteobacteria</taxon>
        <taxon>Hyphomicrobiales</taxon>
        <taxon>Devosiaceae</taxon>
        <taxon>Devosia</taxon>
    </lineage>
</organism>
<dbReference type="Pfam" id="PF01370">
    <property type="entry name" value="Epimerase"/>
    <property type="match status" value="1"/>
</dbReference>
<sequence length="294" mass="30358">MMRVFITGGTGLIGSAVIAELLRHGHAVLALARSEASMELVRRAGGEPLSGGLADLDVLRAGAAQADGVIHLAFSNDFSSSDALDKAIAEETAALMALGEALIGSDRPLVTVSGTPWIAGRPSTETDPLPIDGPVGGRGRTVSATLALASRGVRSSAIRLPRTVHNNGMGGFAGLLTNIARQSGVSGYAGDGEQRWPAVHALDAAVLFRLALESAEAGTAWHAVADEGDKVSDIATIIGRRLGLPVQSVAPETYGPLGPIFAADQPASSAHTRQALNWAPRHPSLLEDLEKIRP</sequence>